<feature type="region of interest" description="Disordered" evidence="1">
    <location>
        <begin position="1"/>
        <end position="24"/>
    </location>
</feature>
<dbReference type="Pfam" id="PF00753">
    <property type="entry name" value="Lactamase_B"/>
    <property type="match status" value="1"/>
</dbReference>
<evidence type="ECO:0000256" key="1">
    <source>
        <dbReference type="SAM" id="MobiDB-lite"/>
    </source>
</evidence>
<dbReference type="EMBL" id="UINC01082548">
    <property type="protein sequence ID" value="SVC27417.1"/>
    <property type="molecule type" value="Genomic_DNA"/>
</dbReference>
<evidence type="ECO:0000313" key="4">
    <source>
        <dbReference type="EMBL" id="SVC27417.1"/>
    </source>
</evidence>
<dbReference type="Gene3D" id="3.60.15.10">
    <property type="entry name" value="Ribonuclease Z/Hydroxyacylglutathione hydrolase-like"/>
    <property type="match status" value="1"/>
</dbReference>
<protein>
    <recommendedName>
        <fullName evidence="3">Metallo-beta-lactamase domain-containing protein</fullName>
    </recommendedName>
</protein>
<proteinExistence type="predicted"/>
<dbReference type="InterPro" id="IPR036866">
    <property type="entry name" value="RibonucZ/Hydroxyglut_hydro"/>
</dbReference>
<evidence type="ECO:0000256" key="2">
    <source>
        <dbReference type="SAM" id="Phobius"/>
    </source>
</evidence>
<feature type="compositionally biased region" description="Basic and acidic residues" evidence="1">
    <location>
        <begin position="1"/>
        <end position="11"/>
    </location>
</feature>
<gene>
    <name evidence="4" type="ORF">METZ01_LOCUS280271</name>
</gene>
<dbReference type="CDD" id="cd16282">
    <property type="entry name" value="metallo-hydrolase-like_MBL-fold"/>
    <property type="match status" value="1"/>
</dbReference>
<keyword evidence="2" id="KW-0472">Membrane</keyword>
<dbReference type="PANTHER" id="PTHR42951:SF4">
    <property type="entry name" value="ACYL-COENZYME A THIOESTERASE MBLAC2"/>
    <property type="match status" value="1"/>
</dbReference>
<feature type="domain" description="Metallo-beta-lactamase" evidence="3">
    <location>
        <begin position="90"/>
        <end position="256"/>
    </location>
</feature>
<dbReference type="PANTHER" id="PTHR42951">
    <property type="entry name" value="METALLO-BETA-LACTAMASE DOMAIN-CONTAINING"/>
    <property type="match status" value="1"/>
</dbReference>
<dbReference type="SMART" id="SM00849">
    <property type="entry name" value="Lactamase_B"/>
    <property type="match status" value="1"/>
</dbReference>
<sequence length="328" mass="35207">VTMPASDERRKAIGPRRTRQEAQSHVTLLGGEPLHDAAGGIMINSMGKIVLTSVFVAGAFVATAFTGVQAQQDLTIEQVKEGLYAIMGSGGNVGVRVTSEGVILIDDKYPQNFADIQALVATVSDQPVRYVLNTHHHGDHAGGNVEYINIAEIIAHQNARDNMVRGNQDAPPRVVFTDQTAVYLGGVQVRAFYMGTGHTNGDAVIYFPDLRTVHGGDLLHGTAPFIDYANGGSSAGWVATMNNVLALDFDTAIPGHGAIMDRSDVVAFRNQMEAVRARMADLIRAGTSKDQASERIRAQSLSWTMAENGLFMQRSIPGFYDEIAAGLP</sequence>
<dbReference type="SUPFAM" id="SSF56281">
    <property type="entry name" value="Metallo-hydrolase/oxidoreductase"/>
    <property type="match status" value="1"/>
</dbReference>
<dbReference type="InterPro" id="IPR050855">
    <property type="entry name" value="NDM-1-like"/>
</dbReference>
<dbReference type="AlphaFoldDB" id="A0A382KXE8"/>
<keyword evidence="2" id="KW-0812">Transmembrane</keyword>
<dbReference type="InterPro" id="IPR001279">
    <property type="entry name" value="Metallo-B-lactamas"/>
</dbReference>
<feature type="transmembrane region" description="Helical" evidence="2">
    <location>
        <begin position="49"/>
        <end position="68"/>
    </location>
</feature>
<accession>A0A382KXE8</accession>
<feature type="non-terminal residue" evidence="4">
    <location>
        <position position="1"/>
    </location>
</feature>
<reference evidence="4" key="1">
    <citation type="submission" date="2018-05" db="EMBL/GenBank/DDBJ databases">
        <authorList>
            <person name="Lanie J.A."/>
            <person name="Ng W.-L."/>
            <person name="Kazmierczak K.M."/>
            <person name="Andrzejewski T.M."/>
            <person name="Davidsen T.M."/>
            <person name="Wayne K.J."/>
            <person name="Tettelin H."/>
            <person name="Glass J.I."/>
            <person name="Rusch D."/>
            <person name="Podicherti R."/>
            <person name="Tsui H.-C.T."/>
            <person name="Winkler M.E."/>
        </authorList>
    </citation>
    <scope>NUCLEOTIDE SEQUENCE</scope>
</reference>
<evidence type="ECO:0000259" key="3">
    <source>
        <dbReference type="SMART" id="SM00849"/>
    </source>
</evidence>
<name>A0A382KXE8_9ZZZZ</name>
<organism evidence="4">
    <name type="scientific">marine metagenome</name>
    <dbReference type="NCBI Taxonomy" id="408172"/>
    <lineage>
        <taxon>unclassified sequences</taxon>
        <taxon>metagenomes</taxon>
        <taxon>ecological metagenomes</taxon>
    </lineage>
</organism>
<keyword evidence="2" id="KW-1133">Transmembrane helix</keyword>